<evidence type="ECO:0000256" key="3">
    <source>
        <dbReference type="ARBA" id="ARBA00006401"/>
    </source>
</evidence>
<evidence type="ECO:0000256" key="11">
    <source>
        <dbReference type="ARBA" id="ARBA00023002"/>
    </source>
</evidence>
<dbReference type="SUPFAM" id="SSF63380">
    <property type="entry name" value="Riboflavin synthase domain-like"/>
    <property type="match status" value="1"/>
</dbReference>
<evidence type="ECO:0000256" key="13">
    <source>
        <dbReference type="ARBA" id="ARBA00023014"/>
    </source>
</evidence>
<dbReference type="Gene3D" id="3.40.50.80">
    <property type="entry name" value="Nucleotide-binding domain of ferredoxin-NADP reductase (FNR) module"/>
    <property type="match status" value="1"/>
</dbReference>
<accession>A0A084XYG3</accession>
<evidence type="ECO:0000259" key="19">
    <source>
        <dbReference type="PROSITE" id="PS51384"/>
    </source>
</evidence>
<name>A0A084XYG3_9PROT</name>
<dbReference type="InterPro" id="IPR039261">
    <property type="entry name" value="FNR_nucleotide-bd"/>
</dbReference>
<keyword evidence="9" id="KW-0274">FAD</keyword>
<dbReference type="PROSITE" id="PS51085">
    <property type="entry name" value="2FE2S_FER_2"/>
    <property type="match status" value="1"/>
</dbReference>
<evidence type="ECO:0000256" key="9">
    <source>
        <dbReference type="ARBA" id="ARBA00022827"/>
    </source>
</evidence>
<evidence type="ECO:0000313" key="21">
    <source>
        <dbReference type="Proteomes" id="UP000019812"/>
    </source>
</evidence>
<reference evidence="20 21" key="1">
    <citation type="submission" date="2014-07" db="EMBL/GenBank/DDBJ databases">
        <title>Expanding our view of genomic diversity in Candidatus Accumulibacter clades.</title>
        <authorList>
            <person name="Skennerton C.T."/>
            <person name="Barr J.J."/>
            <person name="Slater F.R."/>
            <person name="Bond P.L."/>
            <person name="Tyson G.W."/>
        </authorList>
    </citation>
    <scope>NUCLEOTIDE SEQUENCE [LARGE SCALE GENOMIC DNA]</scope>
    <source>
        <strain evidence="21">SK-01</strain>
    </source>
</reference>
<evidence type="ECO:0000256" key="16">
    <source>
        <dbReference type="ARBA" id="ARBA00049433"/>
    </source>
</evidence>
<dbReference type="EC" id="1.14.12.17" evidence="4"/>
<dbReference type="InterPro" id="IPR001433">
    <property type="entry name" value="OxRdtase_FAD/NAD-bd"/>
</dbReference>
<evidence type="ECO:0000256" key="2">
    <source>
        <dbReference type="ARBA" id="ARBA00001974"/>
    </source>
</evidence>
<gene>
    <name evidence="20" type="primary">hmp_2</name>
    <name evidence="20" type="ORF">CAPSK01_002948</name>
</gene>
<keyword evidence="10" id="KW-0521">NADP</keyword>
<evidence type="ECO:0000256" key="1">
    <source>
        <dbReference type="ARBA" id="ARBA00001970"/>
    </source>
</evidence>
<dbReference type="CDD" id="cd00207">
    <property type="entry name" value="fer2"/>
    <property type="match status" value="1"/>
</dbReference>
<dbReference type="InterPro" id="IPR008333">
    <property type="entry name" value="Cbr1-like_FAD-bd_dom"/>
</dbReference>
<keyword evidence="12" id="KW-0408">Iron</keyword>
<feature type="transmembrane region" description="Helical" evidence="17">
    <location>
        <begin position="6"/>
        <end position="27"/>
    </location>
</feature>
<comment type="cofactor">
    <cofactor evidence="2">
        <name>FAD</name>
        <dbReference type="ChEBI" id="CHEBI:57692"/>
    </cofactor>
</comment>
<protein>
    <recommendedName>
        <fullName evidence="4">nitric oxide dioxygenase</fullName>
        <ecNumber evidence="4">1.14.12.17</ecNumber>
    </recommendedName>
</protein>
<dbReference type="Pfam" id="PF00175">
    <property type="entry name" value="NAD_binding_1"/>
    <property type="match status" value="1"/>
</dbReference>
<dbReference type="Gene3D" id="2.40.30.10">
    <property type="entry name" value="Translation factors"/>
    <property type="match status" value="1"/>
</dbReference>
<evidence type="ECO:0000256" key="15">
    <source>
        <dbReference type="ARBA" id="ARBA00048649"/>
    </source>
</evidence>
<dbReference type="GO" id="GO:0050660">
    <property type="term" value="F:flavin adenine dinucleotide binding"/>
    <property type="evidence" value="ECO:0007669"/>
    <property type="project" value="TreeGrafter"/>
</dbReference>
<dbReference type="GO" id="GO:0051537">
    <property type="term" value="F:2 iron, 2 sulfur cluster binding"/>
    <property type="evidence" value="ECO:0007669"/>
    <property type="project" value="UniProtKB-KW"/>
</dbReference>
<comment type="catalytic activity">
    <reaction evidence="16">
        <text>2 nitric oxide + NADPH + 2 O2 = 2 nitrate + NADP(+) + H(+)</text>
        <dbReference type="Rhea" id="RHEA:19465"/>
        <dbReference type="ChEBI" id="CHEBI:15378"/>
        <dbReference type="ChEBI" id="CHEBI:15379"/>
        <dbReference type="ChEBI" id="CHEBI:16480"/>
        <dbReference type="ChEBI" id="CHEBI:17632"/>
        <dbReference type="ChEBI" id="CHEBI:57783"/>
        <dbReference type="ChEBI" id="CHEBI:58349"/>
        <dbReference type="EC" id="1.14.12.17"/>
    </reaction>
</comment>
<dbReference type="InterPro" id="IPR012675">
    <property type="entry name" value="Beta-grasp_dom_sf"/>
</dbReference>
<evidence type="ECO:0000256" key="6">
    <source>
        <dbReference type="ARBA" id="ARBA00022630"/>
    </source>
</evidence>
<evidence type="ECO:0000256" key="14">
    <source>
        <dbReference type="ARBA" id="ARBA00023027"/>
    </source>
</evidence>
<keyword evidence="11 20" id="KW-0560">Oxidoreductase</keyword>
<dbReference type="InterPro" id="IPR036010">
    <property type="entry name" value="2Fe-2S_ferredoxin-like_sf"/>
</dbReference>
<dbReference type="InterPro" id="IPR017938">
    <property type="entry name" value="Riboflavin_synthase-like_b-brl"/>
</dbReference>
<evidence type="ECO:0000256" key="8">
    <source>
        <dbReference type="ARBA" id="ARBA00022723"/>
    </source>
</evidence>
<dbReference type="GO" id="GO:0008941">
    <property type="term" value="F:nitric oxide dioxygenase NAD(P)H activity"/>
    <property type="evidence" value="ECO:0007669"/>
    <property type="project" value="UniProtKB-EC"/>
</dbReference>
<keyword evidence="17" id="KW-0812">Transmembrane</keyword>
<dbReference type="SUPFAM" id="SSF54292">
    <property type="entry name" value="2Fe-2S ferredoxin-like"/>
    <property type="match status" value="1"/>
</dbReference>
<keyword evidence="5" id="KW-0349">Heme</keyword>
<keyword evidence="8" id="KW-0479">Metal-binding</keyword>
<evidence type="ECO:0000256" key="4">
    <source>
        <dbReference type="ARBA" id="ARBA00012229"/>
    </source>
</evidence>
<keyword evidence="14" id="KW-0520">NAD</keyword>
<comment type="caution">
    <text evidence="20">The sequence shown here is derived from an EMBL/GenBank/DDBJ whole genome shotgun (WGS) entry which is preliminary data.</text>
</comment>
<feature type="domain" description="2Fe-2S ferredoxin-type" evidence="18">
    <location>
        <begin position="338"/>
        <end position="422"/>
    </location>
</feature>
<keyword evidence="17" id="KW-1133">Transmembrane helix</keyword>
<dbReference type="FunFam" id="3.40.50.80:FF:000010">
    <property type="entry name" value="Flavohemoprotein"/>
    <property type="match status" value="1"/>
</dbReference>
<evidence type="ECO:0000313" key="20">
    <source>
        <dbReference type="EMBL" id="KFB67507.1"/>
    </source>
</evidence>
<keyword evidence="7" id="KW-0001">2Fe-2S</keyword>
<dbReference type="PROSITE" id="PS51384">
    <property type="entry name" value="FAD_FR"/>
    <property type="match status" value="1"/>
</dbReference>
<evidence type="ECO:0000256" key="5">
    <source>
        <dbReference type="ARBA" id="ARBA00022617"/>
    </source>
</evidence>
<keyword evidence="13" id="KW-0411">Iron-sulfur</keyword>
<dbReference type="Pfam" id="PF00970">
    <property type="entry name" value="FAD_binding_6"/>
    <property type="match status" value="1"/>
</dbReference>
<comment type="similarity">
    <text evidence="3">In the C-terminal section; belongs to the flavoprotein pyridine nucleotide cytochrome reductase family.</text>
</comment>
<dbReference type="PANTHER" id="PTHR47354:SF8">
    <property type="entry name" value="1,2-PHENYLACETYL-COA EPOXIDASE, SUBUNIT E"/>
    <property type="match status" value="1"/>
</dbReference>
<evidence type="ECO:0000256" key="17">
    <source>
        <dbReference type="SAM" id="Phobius"/>
    </source>
</evidence>
<proteinExistence type="inferred from homology"/>
<feature type="domain" description="FAD-binding FR-type" evidence="19">
    <location>
        <begin position="61"/>
        <end position="180"/>
    </location>
</feature>
<keyword evidence="6" id="KW-0285">Flavoprotein</keyword>
<dbReference type="PRINTS" id="PR00406">
    <property type="entry name" value="CYTB5RDTASE"/>
</dbReference>
<dbReference type="STRING" id="1457154.CAPSK01_002948"/>
<evidence type="ECO:0000256" key="7">
    <source>
        <dbReference type="ARBA" id="ARBA00022714"/>
    </source>
</evidence>
<dbReference type="GO" id="GO:0046872">
    <property type="term" value="F:metal ion binding"/>
    <property type="evidence" value="ECO:0007669"/>
    <property type="project" value="UniProtKB-KW"/>
</dbReference>
<keyword evidence="20" id="KW-0223">Dioxygenase</keyword>
<dbReference type="CDD" id="cd06184">
    <property type="entry name" value="flavohem_like_fad_nad_binding"/>
    <property type="match status" value="1"/>
</dbReference>
<organism evidence="20 21">
    <name type="scientific">Candidatus Accumulibacter vicinus</name>
    <dbReference type="NCBI Taxonomy" id="2954382"/>
    <lineage>
        <taxon>Bacteria</taxon>
        <taxon>Pseudomonadati</taxon>
        <taxon>Pseudomonadota</taxon>
        <taxon>Betaproteobacteria</taxon>
        <taxon>Candidatus Accumulibacter</taxon>
    </lineage>
</organism>
<dbReference type="InterPro" id="IPR050415">
    <property type="entry name" value="MRET"/>
</dbReference>
<sequence>MTSLGLLLWIVLGIALQVGLFLGISFWQHWQSYSRLKHGQPEADESIPAVSLPKAGVAGWSGFRPFKVAQRVLEDAARQICSFYLEPEDRQALPSYKPGQFLTFRLDVPKADGSGTEQITRCYSLSDAPQSDHYRVSIKRVPPPPKSDHLPGRSSNFFHDHIQVGMTLQVRAPSGHFYLEPGSSPIVLIAGGIGITPMLSMLNWCRSYQPEREVWFFYGVRNSKETAFAAHLGAIAAAKPNVHLRLCFSDPLPEDQPGRDFHHRGRVDVNLFRMELPLRPYHYYICGPTPMMESLVAGLEDWGVPDSHIHFEAFGPACIKRRKAETPANGGAIAAPASDITVTFAKSGKQARWSPQSGSLLEFAESQGIAIDSGCRAGGCGTCQTTIRSGEVSYRQSPDYDPEPGTCLMCVCTPKTHVTLEA</sequence>
<evidence type="ECO:0000259" key="18">
    <source>
        <dbReference type="PROSITE" id="PS51085"/>
    </source>
</evidence>
<comment type="catalytic activity">
    <reaction evidence="15">
        <text>2 nitric oxide + NADH + 2 O2 = 2 nitrate + NAD(+) + H(+)</text>
        <dbReference type="Rhea" id="RHEA:19469"/>
        <dbReference type="ChEBI" id="CHEBI:15378"/>
        <dbReference type="ChEBI" id="CHEBI:15379"/>
        <dbReference type="ChEBI" id="CHEBI:16480"/>
        <dbReference type="ChEBI" id="CHEBI:17632"/>
        <dbReference type="ChEBI" id="CHEBI:57540"/>
        <dbReference type="ChEBI" id="CHEBI:57945"/>
        <dbReference type="EC" id="1.14.12.17"/>
    </reaction>
</comment>
<evidence type="ECO:0000256" key="10">
    <source>
        <dbReference type="ARBA" id="ARBA00022857"/>
    </source>
</evidence>
<dbReference type="InterPro" id="IPR006058">
    <property type="entry name" value="2Fe2S_fd_BS"/>
</dbReference>
<dbReference type="SUPFAM" id="SSF52343">
    <property type="entry name" value="Ferredoxin reductase-like, C-terminal NADP-linked domain"/>
    <property type="match status" value="1"/>
</dbReference>
<dbReference type="InterPro" id="IPR001041">
    <property type="entry name" value="2Fe-2S_ferredoxin-type"/>
</dbReference>
<evidence type="ECO:0000256" key="12">
    <source>
        <dbReference type="ARBA" id="ARBA00023004"/>
    </source>
</evidence>
<dbReference type="Gene3D" id="3.10.20.30">
    <property type="match status" value="1"/>
</dbReference>
<dbReference type="PROSITE" id="PS00197">
    <property type="entry name" value="2FE2S_FER_1"/>
    <property type="match status" value="1"/>
</dbReference>
<dbReference type="Pfam" id="PF00111">
    <property type="entry name" value="Fer2"/>
    <property type="match status" value="1"/>
</dbReference>
<dbReference type="InterPro" id="IPR017927">
    <property type="entry name" value="FAD-bd_FR_type"/>
</dbReference>
<comment type="cofactor">
    <cofactor evidence="1">
        <name>heme b</name>
        <dbReference type="ChEBI" id="CHEBI:60344"/>
    </cofactor>
</comment>
<dbReference type="Proteomes" id="UP000019812">
    <property type="component" value="Unassembled WGS sequence"/>
</dbReference>
<dbReference type="EMBL" id="JDSS02000027">
    <property type="protein sequence ID" value="KFB67507.1"/>
    <property type="molecule type" value="Genomic_DNA"/>
</dbReference>
<dbReference type="AlphaFoldDB" id="A0A084XYG3"/>
<keyword evidence="17" id="KW-0472">Membrane</keyword>
<dbReference type="PANTHER" id="PTHR47354">
    <property type="entry name" value="NADH OXIDOREDUCTASE HCR"/>
    <property type="match status" value="1"/>
</dbReference>